<accession>A0A017S377</accession>
<dbReference type="EMBL" id="KK088446">
    <property type="protein sequence ID" value="EYE91301.1"/>
    <property type="molecule type" value="Genomic_DNA"/>
</dbReference>
<dbReference type="HOGENOM" id="CLU_2385780_0_0_1"/>
<sequence length="94" mass="10228">MITAGFNPAHEWFLLEDRTITLTSYHDRYLLPSPVLLNVHAAISNIPEATGRGTLVSKTIDEYRNNGGLEGDDTTDVARLLSVSGLVLLTAAMD</sequence>
<evidence type="ECO:0000313" key="1">
    <source>
        <dbReference type="EMBL" id="EYE91301.1"/>
    </source>
</evidence>
<dbReference type="STRING" id="1388766.A0A017S377"/>
<dbReference type="Proteomes" id="UP000019804">
    <property type="component" value="Unassembled WGS sequence"/>
</dbReference>
<gene>
    <name evidence="1" type="ORF">EURHEDRAFT_416546</name>
</gene>
<protein>
    <submittedName>
        <fullName evidence="1">Uncharacterized protein</fullName>
    </submittedName>
</protein>
<dbReference type="OrthoDB" id="2104739at2759"/>
<dbReference type="GeneID" id="63698111"/>
<dbReference type="RefSeq" id="XP_040634991.1">
    <property type="nucleotide sequence ID" value="XM_040782987.1"/>
</dbReference>
<dbReference type="AlphaFoldDB" id="A0A017S377"/>
<evidence type="ECO:0000313" key="2">
    <source>
        <dbReference type="Proteomes" id="UP000019804"/>
    </source>
</evidence>
<proteinExistence type="predicted"/>
<name>A0A017S377_ASPRC</name>
<reference evidence="2" key="1">
    <citation type="journal article" date="2014" name="Nat. Commun.">
        <title>Genomic adaptations of the halophilic Dead Sea filamentous fungus Eurotium rubrum.</title>
        <authorList>
            <person name="Kis-Papo T."/>
            <person name="Weig A.R."/>
            <person name="Riley R."/>
            <person name="Persoh D."/>
            <person name="Salamov A."/>
            <person name="Sun H."/>
            <person name="Lipzen A."/>
            <person name="Wasser S.P."/>
            <person name="Rambold G."/>
            <person name="Grigoriev I.V."/>
            <person name="Nevo E."/>
        </authorList>
    </citation>
    <scope>NUCLEOTIDE SEQUENCE [LARGE SCALE GENOMIC DNA]</scope>
    <source>
        <strain evidence="2">CBS 135680</strain>
    </source>
</reference>
<organism evidence="1 2">
    <name type="scientific">Aspergillus ruber (strain CBS 135680)</name>
    <dbReference type="NCBI Taxonomy" id="1388766"/>
    <lineage>
        <taxon>Eukaryota</taxon>
        <taxon>Fungi</taxon>
        <taxon>Dikarya</taxon>
        <taxon>Ascomycota</taxon>
        <taxon>Pezizomycotina</taxon>
        <taxon>Eurotiomycetes</taxon>
        <taxon>Eurotiomycetidae</taxon>
        <taxon>Eurotiales</taxon>
        <taxon>Aspergillaceae</taxon>
        <taxon>Aspergillus</taxon>
        <taxon>Aspergillus subgen. Aspergillus</taxon>
    </lineage>
</organism>
<keyword evidence="2" id="KW-1185">Reference proteome</keyword>